<evidence type="ECO:0000313" key="3">
    <source>
        <dbReference type="EMBL" id="KAK5781866.1"/>
    </source>
</evidence>
<dbReference type="Proteomes" id="UP001306508">
    <property type="component" value="Unassembled WGS sequence"/>
</dbReference>
<organism evidence="3 4">
    <name type="scientific">Arxiozyma heterogenica</name>
    <dbReference type="NCBI Taxonomy" id="278026"/>
    <lineage>
        <taxon>Eukaryota</taxon>
        <taxon>Fungi</taxon>
        <taxon>Dikarya</taxon>
        <taxon>Ascomycota</taxon>
        <taxon>Saccharomycotina</taxon>
        <taxon>Saccharomycetes</taxon>
        <taxon>Saccharomycetales</taxon>
        <taxon>Saccharomycetaceae</taxon>
        <taxon>Arxiozyma</taxon>
    </lineage>
</organism>
<dbReference type="AlphaFoldDB" id="A0AAN7W5T5"/>
<comment type="caution">
    <text evidence="3">The sequence shown here is derived from an EMBL/GenBank/DDBJ whole genome shotgun (WGS) entry which is preliminary data.</text>
</comment>
<evidence type="ECO:0000313" key="4">
    <source>
        <dbReference type="Proteomes" id="UP001306508"/>
    </source>
</evidence>
<evidence type="ECO:0000259" key="2">
    <source>
        <dbReference type="Pfam" id="PF00248"/>
    </source>
</evidence>
<dbReference type="GO" id="GO:0016491">
    <property type="term" value="F:oxidoreductase activity"/>
    <property type="evidence" value="ECO:0007669"/>
    <property type="project" value="UniProtKB-KW"/>
</dbReference>
<name>A0AAN7W5T5_9SACH</name>
<dbReference type="InterPro" id="IPR036812">
    <property type="entry name" value="NAD(P)_OxRdtase_dom_sf"/>
</dbReference>
<gene>
    <name evidence="3" type="ORF">RI543_000640</name>
</gene>
<dbReference type="PANTHER" id="PTHR43625:SF78">
    <property type="entry name" value="PYRIDOXAL REDUCTASE-RELATED"/>
    <property type="match status" value="1"/>
</dbReference>
<dbReference type="Gene3D" id="3.20.20.100">
    <property type="entry name" value="NADP-dependent oxidoreductase domain"/>
    <property type="match status" value="1"/>
</dbReference>
<dbReference type="EMBL" id="JAWIZZ010000024">
    <property type="protein sequence ID" value="KAK5781866.1"/>
    <property type="molecule type" value="Genomic_DNA"/>
</dbReference>
<keyword evidence="4" id="KW-1185">Reference proteome</keyword>
<proteinExistence type="predicted"/>
<dbReference type="GO" id="GO:0005737">
    <property type="term" value="C:cytoplasm"/>
    <property type="evidence" value="ECO:0007669"/>
    <property type="project" value="TreeGrafter"/>
</dbReference>
<dbReference type="PANTHER" id="PTHR43625">
    <property type="entry name" value="AFLATOXIN B1 ALDEHYDE REDUCTASE"/>
    <property type="match status" value="1"/>
</dbReference>
<reference evidence="4" key="1">
    <citation type="submission" date="2023-07" db="EMBL/GenBank/DDBJ databases">
        <title>A draft genome of Kazachstania heterogenica Y-27499.</title>
        <authorList>
            <person name="Donic C."/>
            <person name="Kralova J.S."/>
            <person name="Fidel L."/>
            <person name="Ben-Dor S."/>
            <person name="Jung S."/>
        </authorList>
    </citation>
    <scope>NUCLEOTIDE SEQUENCE [LARGE SCALE GENOMIC DNA]</scope>
    <source>
        <strain evidence="4">Y27499</strain>
    </source>
</reference>
<dbReference type="SUPFAM" id="SSF51430">
    <property type="entry name" value="NAD(P)-linked oxidoreductase"/>
    <property type="match status" value="1"/>
</dbReference>
<accession>A0AAN7W5T5</accession>
<dbReference type="CDD" id="cd19077">
    <property type="entry name" value="AKR_AKR8A1-2"/>
    <property type="match status" value="1"/>
</dbReference>
<dbReference type="InterPro" id="IPR050791">
    <property type="entry name" value="Aldo-Keto_reductase"/>
</dbReference>
<feature type="domain" description="NADP-dependent oxidoreductase" evidence="2">
    <location>
        <begin position="17"/>
        <end position="332"/>
    </location>
</feature>
<sequence>MSRTSDIVNDLRQIQTGYGLMSLTWRPEPIPKDIAFVSMKRVIDIALERNTKAFFNVGEFYGLDKINLILVKEFFEKYPNLRQHVIISCKGGVDDKTLSPKGKYASVIESIETSLKYIGGYIDIFEVARLDTSILKEGEVYPYESFKALADKIEEGRIGAISLSEVNELQIRSIHNDWKKYLACVEVELSLFSTNILYDGVAKACSDLGLVIICYSPLGRGLLTGHITPSSTFKPGDFRAVLKRFQTDSLIKNQVCIDFLNNIVKERPEDQKCSLVQLALGWVKYWNSREEFKGAKFIPIPSGSTVDKVNENFNEEKGKITEKEFEKINEFLKTFQVAGDRYEMAIN</sequence>
<keyword evidence="1" id="KW-0560">Oxidoreductase</keyword>
<dbReference type="Pfam" id="PF00248">
    <property type="entry name" value="Aldo_ket_red"/>
    <property type="match status" value="1"/>
</dbReference>
<protein>
    <recommendedName>
        <fullName evidence="2">NADP-dependent oxidoreductase domain-containing protein</fullName>
    </recommendedName>
</protein>
<dbReference type="InterPro" id="IPR023210">
    <property type="entry name" value="NADP_OxRdtase_dom"/>
</dbReference>
<evidence type="ECO:0000256" key="1">
    <source>
        <dbReference type="ARBA" id="ARBA00023002"/>
    </source>
</evidence>